<reference evidence="9" key="1">
    <citation type="submission" date="2021-01" db="EMBL/GenBank/DDBJ databases">
        <authorList>
            <person name="Corre E."/>
            <person name="Pelletier E."/>
            <person name="Niang G."/>
            <person name="Scheremetjew M."/>
            <person name="Finn R."/>
            <person name="Kale V."/>
            <person name="Holt S."/>
            <person name="Cochrane G."/>
            <person name="Meng A."/>
            <person name="Brown T."/>
            <person name="Cohen L."/>
        </authorList>
    </citation>
    <scope>NUCLEOTIDE SEQUENCE</scope>
    <source>
        <strain evidence="9">CCCM811</strain>
    </source>
</reference>
<comment type="catalytic activity">
    <reaction evidence="5">
        <text>a 5'-end (N(2),N(7)-dimethyl 5'-triphosphoguanosine)-ribonucleoside in snRNA + S-adenosyl-L-methionine = a 5'-end (N(2),N(2),N(7)-trimethyl 5'-triphosphoguanosine)-ribonucleoside in snRNA + S-adenosyl-L-homocysteine + H(+)</text>
        <dbReference type="Rhea" id="RHEA:78479"/>
        <dbReference type="Rhea" id="RHEA-COMP:19087"/>
        <dbReference type="Rhea" id="RHEA-COMP:19089"/>
        <dbReference type="ChEBI" id="CHEBI:15378"/>
        <dbReference type="ChEBI" id="CHEBI:57856"/>
        <dbReference type="ChEBI" id="CHEBI:59789"/>
        <dbReference type="ChEBI" id="CHEBI:167623"/>
        <dbReference type="ChEBI" id="CHEBI:172880"/>
    </reaction>
    <physiologicalReaction direction="left-to-right" evidence="5">
        <dbReference type="Rhea" id="RHEA:78480"/>
    </physiologicalReaction>
</comment>
<evidence type="ECO:0000256" key="3">
    <source>
        <dbReference type="ARBA" id="ARBA00047418"/>
    </source>
</evidence>
<dbReference type="PANTHER" id="PTHR14741:SF32">
    <property type="entry name" value="TRIMETHYLGUANOSINE SYNTHASE"/>
    <property type="match status" value="1"/>
</dbReference>
<evidence type="ECO:0000256" key="4">
    <source>
        <dbReference type="ARBA" id="ARBA00048740"/>
    </source>
</evidence>
<evidence type="ECO:0000256" key="1">
    <source>
        <dbReference type="ARBA" id="ARBA00018517"/>
    </source>
</evidence>
<dbReference type="AlphaFoldDB" id="A0A7S3Z802"/>
<evidence type="ECO:0000256" key="7">
    <source>
        <dbReference type="ARBA" id="ARBA00049790"/>
    </source>
</evidence>
<evidence type="ECO:0000313" key="9">
    <source>
        <dbReference type="EMBL" id="CAE0674709.1"/>
    </source>
</evidence>
<comment type="similarity">
    <text evidence="2">Belongs to the methyltransferase superfamily. Trimethylguanosine synthase family.</text>
</comment>
<evidence type="ECO:0000256" key="2">
    <source>
        <dbReference type="ARBA" id="ARBA00025783"/>
    </source>
</evidence>
<dbReference type="CDD" id="cd02440">
    <property type="entry name" value="AdoMet_MTases"/>
    <property type="match status" value="1"/>
</dbReference>
<sequence length="232" mass="26167">MPQDILYSTDTTKESASHHIGQASDEHEFDQILLDEESFYSVTPQRLADHHARRCKSKLVVDAFCGCGGNAIAFARAGMDVVGVEIIPDRVDMLRHNSRIYEVPEQRLSLIWGDFIDLARNGKVSGDVIFLSPPWGGPWYRQEGVFDLTRPLPGLGVAVDELLKLAMRCIRQRTRESGELFGVACYLPRNIDKSQLKRLVPVGEVWELEKNMMNGRHIAYTLYTHKLATVGI</sequence>
<feature type="compositionally biased region" description="Polar residues" evidence="8">
    <location>
        <begin position="1"/>
        <end position="10"/>
    </location>
</feature>
<protein>
    <recommendedName>
        <fullName evidence="1">Trimethylguanosine synthase</fullName>
    </recommendedName>
    <alternativeName>
        <fullName evidence="7">Cap-specific guanine-N(2) methyltransferase</fullName>
    </alternativeName>
</protein>
<dbReference type="Pfam" id="PF09445">
    <property type="entry name" value="Methyltransf_15"/>
    <property type="match status" value="1"/>
</dbReference>
<dbReference type="GO" id="GO:0071164">
    <property type="term" value="F:RNA cap trimethylguanosine synthase activity"/>
    <property type="evidence" value="ECO:0007669"/>
    <property type="project" value="TreeGrafter"/>
</dbReference>
<dbReference type="Gene3D" id="3.40.50.150">
    <property type="entry name" value="Vaccinia Virus protein VP39"/>
    <property type="match status" value="1"/>
</dbReference>
<comment type="catalytic activity">
    <reaction evidence="6">
        <text>a 5'-end (N(7)-methyl 5'-triphosphoguanosine)-ribonucleoside in snRNA + S-adenosyl-L-methionine = a 5'-end (N(2),N(7)-dimethyl 5'-triphosphoguanosine)-ribonucleoside in snRNA + S-adenosyl-L-homocysteine + H(+)</text>
        <dbReference type="Rhea" id="RHEA:78471"/>
        <dbReference type="Rhea" id="RHEA-COMP:19085"/>
        <dbReference type="Rhea" id="RHEA-COMP:19087"/>
        <dbReference type="ChEBI" id="CHEBI:15378"/>
        <dbReference type="ChEBI" id="CHEBI:57856"/>
        <dbReference type="ChEBI" id="CHEBI:59789"/>
        <dbReference type="ChEBI" id="CHEBI:156461"/>
        <dbReference type="ChEBI" id="CHEBI:172880"/>
    </reaction>
    <physiologicalReaction direction="left-to-right" evidence="6">
        <dbReference type="Rhea" id="RHEA:78472"/>
    </physiologicalReaction>
</comment>
<dbReference type="InterPro" id="IPR019012">
    <property type="entry name" value="RNA_cap_Gua-N2-MeTrfase"/>
</dbReference>
<dbReference type="PANTHER" id="PTHR14741">
    <property type="entry name" value="S-ADENOSYLMETHIONINE-DEPENDENT METHYLTRANSFERASE RELATED"/>
    <property type="match status" value="1"/>
</dbReference>
<comment type="catalytic activity">
    <reaction evidence="3">
        <text>a 5'-end (N(2),N(7)-dimethyl 5'-triphosphoguanosine)-ribonucleoside in snoRNA + S-adenosyl-L-methionine = a 5'-end (N(2),N(2),N(7)-trimethyl 5'-triphosphoguanosine)-ribonucleoside in snoRNA + S-adenosyl-L-homocysteine + H(+)</text>
        <dbReference type="Rhea" id="RHEA:78507"/>
        <dbReference type="Rhea" id="RHEA-COMP:19088"/>
        <dbReference type="Rhea" id="RHEA-COMP:19090"/>
        <dbReference type="ChEBI" id="CHEBI:15378"/>
        <dbReference type="ChEBI" id="CHEBI:57856"/>
        <dbReference type="ChEBI" id="CHEBI:59789"/>
        <dbReference type="ChEBI" id="CHEBI:167623"/>
        <dbReference type="ChEBI" id="CHEBI:172880"/>
    </reaction>
    <physiologicalReaction direction="left-to-right" evidence="3">
        <dbReference type="Rhea" id="RHEA:78508"/>
    </physiologicalReaction>
</comment>
<organism evidence="9">
    <name type="scientific">Lotharella globosa</name>
    <dbReference type="NCBI Taxonomy" id="91324"/>
    <lineage>
        <taxon>Eukaryota</taxon>
        <taxon>Sar</taxon>
        <taxon>Rhizaria</taxon>
        <taxon>Cercozoa</taxon>
        <taxon>Chlorarachniophyceae</taxon>
        <taxon>Lotharella</taxon>
    </lineage>
</organism>
<feature type="region of interest" description="Disordered" evidence="8">
    <location>
        <begin position="1"/>
        <end position="23"/>
    </location>
</feature>
<dbReference type="SUPFAM" id="SSF53335">
    <property type="entry name" value="S-adenosyl-L-methionine-dependent methyltransferases"/>
    <property type="match status" value="1"/>
</dbReference>
<comment type="catalytic activity">
    <reaction evidence="4">
        <text>a 5'-end (N(7)-methyl 5'-triphosphoguanosine)-ribonucleoside in snoRNA + S-adenosyl-L-methionine = a 5'-end (N(2),N(7)-dimethyl 5'-triphosphoguanosine)-ribonucleoside in snoRNA + S-adenosyl-L-homocysteine + H(+)</text>
        <dbReference type="Rhea" id="RHEA:78475"/>
        <dbReference type="Rhea" id="RHEA-COMP:19086"/>
        <dbReference type="Rhea" id="RHEA-COMP:19088"/>
        <dbReference type="ChEBI" id="CHEBI:15378"/>
        <dbReference type="ChEBI" id="CHEBI:57856"/>
        <dbReference type="ChEBI" id="CHEBI:59789"/>
        <dbReference type="ChEBI" id="CHEBI:156461"/>
        <dbReference type="ChEBI" id="CHEBI:172880"/>
    </reaction>
    <physiologicalReaction direction="left-to-right" evidence="4">
        <dbReference type="Rhea" id="RHEA:78476"/>
    </physiologicalReaction>
</comment>
<dbReference type="EMBL" id="HBIV01037131">
    <property type="protein sequence ID" value="CAE0674709.1"/>
    <property type="molecule type" value="Transcribed_RNA"/>
</dbReference>
<evidence type="ECO:0000256" key="5">
    <source>
        <dbReference type="ARBA" id="ARBA00048763"/>
    </source>
</evidence>
<evidence type="ECO:0000256" key="8">
    <source>
        <dbReference type="SAM" id="MobiDB-lite"/>
    </source>
</evidence>
<dbReference type="GO" id="GO:0005634">
    <property type="term" value="C:nucleus"/>
    <property type="evidence" value="ECO:0007669"/>
    <property type="project" value="TreeGrafter"/>
</dbReference>
<dbReference type="InterPro" id="IPR029063">
    <property type="entry name" value="SAM-dependent_MTases_sf"/>
</dbReference>
<name>A0A7S3Z802_9EUKA</name>
<evidence type="ECO:0000256" key="6">
    <source>
        <dbReference type="ARBA" id="ARBA00049075"/>
    </source>
</evidence>
<accession>A0A7S3Z802</accession>
<gene>
    <name evidence="9" type="ORF">LGLO00237_LOCUS26483</name>
</gene>
<proteinExistence type="inferred from homology"/>